<dbReference type="OrthoDB" id="9813719at2"/>
<dbReference type="EMBL" id="FNOW01000007">
    <property type="protein sequence ID" value="SDX57339.1"/>
    <property type="molecule type" value="Genomic_DNA"/>
</dbReference>
<dbReference type="Proteomes" id="UP000198672">
    <property type="component" value="Unassembled WGS sequence"/>
</dbReference>
<dbReference type="GO" id="GO:0009307">
    <property type="term" value="P:DNA restriction-modification system"/>
    <property type="evidence" value="ECO:0007669"/>
    <property type="project" value="UniProtKB-KW"/>
</dbReference>
<name>A0A1H3CV81_ALLWA</name>
<comment type="catalytic activity">
    <reaction evidence="6">
        <text>a 2'-deoxycytidine in DNA + S-adenosyl-L-methionine = a 5-methyl-2'-deoxycytidine in DNA + S-adenosyl-L-homocysteine + H(+)</text>
        <dbReference type="Rhea" id="RHEA:13681"/>
        <dbReference type="Rhea" id="RHEA-COMP:11369"/>
        <dbReference type="Rhea" id="RHEA-COMP:11370"/>
        <dbReference type="ChEBI" id="CHEBI:15378"/>
        <dbReference type="ChEBI" id="CHEBI:57856"/>
        <dbReference type="ChEBI" id="CHEBI:59789"/>
        <dbReference type="ChEBI" id="CHEBI:85452"/>
        <dbReference type="ChEBI" id="CHEBI:85454"/>
        <dbReference type="EC" id="2.1.1.37"/>
    </reaction>
</comment>
<dbReference type="InterPro" id="IPR050390">
    <property type="entry name" value="C5-Methyltransferase"/>
</dbReference>
<keyword evidence="4 7" id="KW-0949">S-adenosyl-L-methionine</keyword>
<keyword evidence="5" id="KW-0680">Restriction system</keyword>
<dbReference type="InterPro" id="IPR029063">
    <property type="entry name" value="SAM-dependent_MTases_sf"/>
</dbReference>
<proteinExistence type="inferred from homology"/>
<evidence type="ECO:0000256" key="6">
    <source>
        <dbReference type="ARBA" id="ARBA00047422"/>
    </source>
</evidence>
<dbReference type="GO" id="GO:0032259">
    <property type="term" value="P:methylation"/>
    <property type="evidence" value="ECO:0007669"/>
    <property type="project" value="UniProtKB-KW"/>
</dbReference>
<evidence type="ECO:0000256" key="2">
    <source>
        <dbReference type="ARBA" id="ARBA00022603"/>
    </source>
</evidence>
<dbReference type="NCBIfam" id="TIGR00675">
    <property type="entry name" value="dcm"/>
    <property type="match status" value="1"/>
</dbReference>
<dbReference type="PANTHER" id="PTHR10629:SF52">
    <property type="entry name" value="DNA (CYTOSINE-5)-METHYLTRANSFERASE 1"/>
    <property type="match status" value="1"/>
</dbReference>
<accession>A0A1H3CV81</accession>
<sequence>MKYISLFSGAMGLDLGLEMAGFETGVCVENDKEAVRTIKHNRPNLPVFDCSIEDVTGSQLKKAAKFGSSLVPLVAGGPPCQAFSVFGNRLGIEDARGQLVFEFLRVVEEAKPATFFMENVRGLLSMSIAPNKKELLEDPKIPREFFEKGSLLQKIFDEFNKLGYHVDCFVVNSVNYGAPQIRERVLLIGNRFGYSADFPEPRFSNRPEDKLPPFKTLGQAISPEHGFVDNCPEVMNFSPRKLKYLSMVPEGGNWRSLPVDIQKESMGKSWYLKGGRSAYWRKLSYAFPSPTVVTMPNHAGTSMCHPKELRAISIGEAAAIQEFPREWEFQGTTTAKFRQVGNAVPTRLGKIAGEVILKLLDKINSEGKAKDPKCGHTITHLRPHVRTRTFWKDGESFAGDKCYYDSEAVEKQLELI</sequence>
<dbReference type="InterPro" id="IPR001525">
    <property type="entry name" value="C5_MeTfrase"/>
</dbReference>
<comment type="similarity">
    <text evidence="7 8">Belongs to the class I-like SAM-binding methyltransferase superfamily. C5-methyltransferase family.</text>
</comment>
<dbReference type="RefSeq" id="WP_091332362.1">
    <property type="nucleotide sequence ID" value="NZ_FNOW01000007.1"/>
</dbReference>
<evidence type="ECO:0000313" key="10">
    <source>
        <dbReference type="Proteomes" id="UP000198672"/>
    </source>
</evidence>
<dbReference type="PRINTS" id="PR00105">
    <property type="entry name" value="C5METTRFRASE"/>
</dbReference>
<dbReference type="PANTHER" id="PTHR10629">
    <property type="entry name" value="CYTOSINE-SPECIFIC METHYLTRANSFERASE"/>
    <property type="match status" value="1"/>
</dbReference>
<dbReference type="GO" id="GO:0003677">
    <property type="term" value="F:DNA binding"/>
    <property type="evidence" value="ECO:0007669"/>
    <property type="project" value="TreeGrafter"/>
</dbReference>
<dbReference type="PROSITE" id="PS51679">
    <property type="entry name" value="SAM_MT_C5"/>
    <property type="match status" value="1"/>
</dbReference>
<dbReference type="Pfam" id="PF00145">
    <property type="entry name" value="DNA_methylase"/>
    <property type="match status" value="1"/>
</dbReference>
<dbReference type="Gene3D" id="3.40.50.150">
    <property type="entry name" value="Vaccinia Virus protein VP39"/>
    <property type="match status" value="1"/>
</dbReference>
<keyword evidence="3 7" id="KW-0808">Transferase</keyword>
<organism evidence="9 10">
    <name type="scientific">Allochromatium warmingii</name>
    <name type="common">Chromatium warmingii</name>
    <dbReference type="NCBI Taxonomy" id="61595"/>
    <lineage>
        <taxon>Bacteria</taxon>
        <taxon>Pseudomonadati</taxon>
        <taxon>Pseudomonadota</taxon>
        <taxon>Gammaproteobacteria</taxon>
        <taxon>Chromatiales</taxon>
        <taxon>Chromatiaceae</taxon>
        <taxon>Allochromatium</taxon>
    </lineage>
</organism>
<evidence type="ECO:0000256" key="7">
    <source>
        <dbReference type="PROSITE-ProRule" id="PRU01016"/>
    </source>
</evidence>
<keyword evidence="10" id="KW-1185">Reference proteome</keyword>
<evidence type="ECO:0000256" key="1">
    <source>
        <dbReference type="ARBA" id="ARBA00011975"/>
    </source>
</evidence>
<feature type="active site" evidence="7">
    <location>
        <position position="80"/>
    </location>
</feature>
<dbReference type="EC" id="2.1.1.37" evidence="1"/>
<evidence type="ECO:0000256" key="5">
    <source>
        <dbReference type="ARBA" id="ARBA00022747"/>
    </source>
</evidence>
<dbReference type="AlphaFoldDB" id="A0A1H3CV81"/>
<reference evidence="10" key="1">
    <citation type="submission" date="2016-10" db="EMBL/GenBank/DDBJ databases">
        <authorList>
            <person name="Varghese N."/>
            <person name="Submissions S."/>
        </authorList>
    </citation>
    <scope>NUCLEOTIDE SEQUENCE [LARGE SCALE GENOMIC DNA]</scope>
    <source>
        <strain evidence="10">DSM 173</strain>
    </source>
</reference>
<protein>
    <recommendedName>
        <fullName evidence="1">DNA (cytosine-5-)-methyltransferase</fullName>
        <ecNumber evidence="1">2.1.1.37</ecNumber>
    </recommendedName>
</protein>
<evidence type="ECO:0000256" key="8">
    <source>
        <dbReference type="RuleBase" id="RU000416"/>
    </source>
</evidence>
<dbReference type="SUPFAM" id="SSF53335">
    <property type="entry name" value="S-adenosyl-L-methionine-dependent methyltransferases"/>
    <property type="match status" value="1"/>
</dbReference>
<dbReference type="GO" id="GO:0044027">
    <property type="term" value="P:negative regulation of gene expression via chromosomal CpG island methylation"/>
    <property type="evidence" value="ECO:0007669"/>
    <property type="project" value="TreeGrafter"/>
</dbReference>
<gene>
    <name evidence="9" type="ORF">SAMN05421644_1072</name>
</gene>
<dbReference type="GO" id="GO:0003886">
    <property type="term" value="F:DNA (cytosine-5-)-methyltransferase activity"/>
    <property type="evidence" value="ECO:0007669"/>
    <property type="project" value="UniProtKB-EC"/>
</dbReference>
<evidence type="ECO:0000313" key="9">
    <source>
        <dbReference type="EMBL" id="SDX57339.1"/>
    </source>
</evidence>
<dbReference type="Gene3D" id="3.90.120.10">
    <property type="entry name" value="DNA Methylase, subunit A, domain 2"/>
    <property type="match status" value="1"/>
</dbReference>
<evidence type="ECO:0000256" key="4">
    <source>
        <dbReference type="ARBA" id="ARBA00022691"/>
    </source>
</evidence>
<evidence type="ECO:0000256" key="3">
    <source>
        <dbReference type="ARBA" id="ARBA00022679"/>
    </source>
</evidence>
<keyword evidence="2 7" id="KW-0489">Methyltransferase</keyword>
<dbReference type="STRING" id="61595.SAMN05421644_1072"/>